<feature type="chain" id="PRO_5028353626" evidence="1">
    <location>
        <begin position="22"/>
        <end position="226"/>
    </location>
</feature>
<keyword evidence="1" id="KW-0732">Signal</keyword>
<dbReference type="AlphaFoldDB" id="A0A6V7RVA1"/>
<dbReference type="InterPro" id="IPR036610">
    <property type="entry name" value="PEBP-like_sf"/>
</dbReference>
<dbReference type="SUPFAM" id="SSF49777">
    <property type="entry name" value="PEBP-like"/>
    <property type="match status" value="1"/>
</dbReference>
<protein>
    <submittedName>
        <fullName evidence="2">Phosphatidylethanolamine-binding protein, putative</fullName>
    </submittedName>
</protein>
<dbReference type="InterPro" id="IPR008914">
    <property type="entry name" value="PEBP"/>
</dbReference>
<sequence length="226" mass="25620">MDFLGFAFLLCYLFSVTFVFAKIDVIQSGGAEKVENVEKVEKHSMCKHECDHFIASFFSDFLDYGKENCSSSEAKLLDKDFYGESCGGKNLLPSIEWIDNNNMTKSYIITLSSVSSSNIVYHLIAWNIPSYINTINSFSIFDETKSQVGLNTYNKKNYQGPCYTSINTEHTGCLKLTLYALKKETIELSEDADSHELVAYLRTMSRKENIVIDAISLYSIFIPQKS</sequence>
<feature type="signal peptide" evidence="1">
    <location>
        <begin position="1"/>
        <end position="21"/>
    </location>
</feature>
<proteinExistence type="predicted"/>
<name>A0A6V7RVA1_PLAVN</name>
<reference evidence="2 3" key="1">
    <citation type="submission" date="2020-08" db="EMBL/GenBank/DDBJ databases">
        <authorList>
            <person name="Ramaprasad A."/>
        </authorList>
    </citation>
    <scope>NUCLEOTIDE SEQUENCE [LARGE SCALE GENOMIC DNA]</scope>
</reference>
<dbReference type="VEuPathDB" id="PlasmoDB:PVLDE_0400470"/>
<dbReference type="Pfam" id="PF01161">
    <property type="entry name" value="PBP"/>
    <property type="match status" value="1"/>
</dbReference>
<gene>
    <name evidence="2" type="ORF">PVLDE_0400470</name>
</gene>
<organism evidence="2 3">
    <name type="scientific">Plasmodium vinckei lentum</name>
    <dbReference type="NCBI Taxonomy" id="138297"/>
    <lineage>
        <taxon>Eukaryota</taxon>
        <taxon>Sar</taxon>
        <taxon>Alveolata</taxon>
        <taxon>Apicomplexa</taxon>
        <taxon>Aconoidasida</taxon>
        <taxon>Haemosporida</taxon>
        <taxon>Plasmodiidae</taxon>
        <taxon>Plasmodium</taxon>
        <taxon>Plasmodium (Vinckeia)</taxon>
    </lineage>
</organism>
<dbReference type="Gene3D" id="3.90.280.10">
    <property type="entry name" value="PEBP-like"/>
    <property type="match status" value="1"/>
</dbReference>
<evidence type="ECO:0000313" key="2">
    <source>
        <dbReference type="EMBL" id="CAD2086016.1"/>
    </source>
</evidence>
<evidence type="ECO:0000256" key="1">
    <source>
        <dbReference type="SAM" id="SignalP"/>
    </source>
</evidence>
<dbReference type="Proteomes" id="UP000515308">
    <property type="component" value="Chromosome PVLDE_04"/>
</dbReference>
<accession>A0A6V7RVA1</accession>
<evidence type="ECO:0000313" key="3">
    <source>
        <dbReference type="Proteomes" id="UP000515308"/>
    </source>
</evidence>
<dbReference type="EMBL" id="LR865366">
    <property type="protein sequence ID" value="CAD2086016.1"/>
    <property type="molecule type" value="Genomic_DNA"/>
</dbReference>